<feature type="region of interest" description="Disordered" evidence="8">
    <location>
        <begin position="333"/>
        <end position="467"/>
    </location>
</feature>
<keyword evidence="3" id="KW-0808">Transferase</keyword>
<evidence type="ECO:0000256" key="7">
    <source>
        <dbReference type="PROSITE-ProRule" id="PRU10141"/>
    </source>
</evidence>
<evidence type="ECO:0000256" key="4">
    <source>
        <dbReference type="ARBA" id="ARBA00022741"/>
    </source>
</evidence>
<dbReference type="GO" id="GO:0016301">
    <property type="term" value="F:kinase activity"/>
    <property type="evidence" value="ECO:0007669"/>
    <property type="project" value="UniProtKB-KW"/>
</dbReference>
<comment type="caution">
    <text evidence="10">The sequence shown here is derived from an EMBL/GenBank/DDBJ whole genome shotgun (WGS) entry which is preliminary data.</text>
</comment>
<dbReference type="SUPFAM" id="SSF56112">
    <property type="entry name" value="Protein kinase-like (PK-like)"/>
    <property type="match status" value="1"/>
</dbReference>
<organism evidence="10 11">
    <name type="scientific">Nonomuraea corallina</name>
    <dbReference type="NCBI Taxonomy" id="2989783"/>
    <lineage>
        <taxon>Bacteria</taxon>
        <taxon>Bacillati</taxon>
        <taxon>Actinomycetota</taxon>
        <taxon>Actinomycetes</taxon>
        <taxon>Streptosporangiales</taxon>
        <taxon>Streptosporangiaceae</taxon>
        <taxon>Nonomuraea</taxon>
    </lineage>
</organism>
<dbReference type="PROSITE" id="PS00108">
    <property type="entry name" value="PROTEIN_KINASE_ST"/>
    <property type="match status" value="1"/>
</dbReference>
<evidence type="ECO:0000256" key="5">
    <source>
        <dbReference type="ARBA" id="ARBA00022777"/>
    </source>
</evidence>
<evidence type="ECO:0000256" key="1">
    <source>
        <dbReference type="ARBA" id="ARBA00012513"/>
    </source>
</evidence>
<dbReference type="InterPro" id="IPR000719">
    <property type="entry name" value="Prot_kinase_dom"/>
</dbReference>
<feature type="binding site" evidence="7">
    <location>
        <position position="41"/>
    </location>
    <ligand>
        <name>ATP</name>
        <dbReference type="ChEBI" id="CHEBI:30616"/>
    </ligand>
</feature>
<keyword evidence="4 7" id="KW-0547">Nucleotide-binding</keyword>
<dbReference type="PROSITE" id="PS00107">
    <property type="entry name" value="PROTEIN_KINASE_ATP"/>
    <property type="match status" value="1"/>
</dbReference>
<sequence>MSDSAGIVGGRYRLVRTIGRGGMGTVWQAHDEVLGRDVAVKEVLPPSDLSGPERDVFTVRTFREARTAGRVAHPGVATVYDVVEEHGHPWIVMQLVRSRTLGELVRDDGPMRPVEAARIGLQLLEALRAAHAAGVLHRDVKPDNVLLTEDGRAVLTDFGIATTEDEAPVTRTGILIGTPAFMAPERAAGGAAEAASDLWSLGVTLYVAVEGHSPFHRANALATLGAVMHAEPAPLSRAGVLAPVLLGLLRKNPAERMTAQEAGQRLAAIIRGLGPEPTGPVPLPEVTGSGGTEAEIAPAAVRAASARRRQPLLALGVGALVTALVTGGASWWSHRPVESTSPPARPPAVVHTPEKTAKVSDPPAKKGSERGGDPADPPARSGLRRDSTPPATYQAVQRGRETPPGRRPAERDDRGKPTKKKDSPSAEPKRPADRKPTGRPDGDAPGQVEPSNNGGGAQAHHHRPGRK</sequence>
<dbReference type="RefSeq" id="WP_270156024.1">
    <property type="nucleotide sequence ID" value="NZ_JAPNNL010000062.1"/>
</dbReference>
<dbReference type="EC" id="2.7.11.1" evidence="1"/>
<dbReference type="InterPro" id="IPR008271">
    <property type="entry name" value="Ser/Thr_kinase_AS"/>
</dbReference>
<dbReference type="Gene3D" id="3.30.200.20">
    <property type="entry name" value="Phosphorylase Kinase, domain 1"/>
    <property type="match status" value="1"/>
</dbReference>
<keyword evidence="2" id="KW-0723">Serine/threonine-protein kinase</keyword>
<gene>
    <name evidence="10" type="ORF">OUY22_17340</name>
</gene>
<dbReference type="CDD" id="cd14014">
    <property type="entry name" value="STKc_PknB_like"/>
    <property type="match status" value="1"/>
</dbReference>
<feature type="compositionally biased region" description="Basic and acidic residues" evidence="8">
    <location>
        <begin position="352"/>
        <end position="373"/>
    </location>
</feature>
<dbReference type="InterPro" id="IPR017441">
    <property type="entry name" value="Protein_kinase_ATP_BS"/>
</dbReference>
<protein>
    <recommendedName>
        <fullName evidence="1">non-specific serine/threonine protein kinase</fullName>
        <ecNumber evidence="1">2.7.11.1</ecNumber>
    </recommendedName>
</protein>
<proteinExistence type="predicted"/>
<evidence type="ECO:0000256" key="6">
    <source>
        <dbReference type="ARBA" id="ARBA00022840"/>
    </source>
</evidence>
<dbReference type="SMART" id="SM00220">
    <property type="entry name" value="S_TKc"/>
    <property type="match status" value="1"/>
</dbReference>
<feature type="compositionally biased region" description="Basic and acidic residues" evidence="8">
    <location>
        <begin position="398"/>
        <end position="442"/>
    </location>
</feature>
<feature type="domain" description="Protein kinase" evidence="9">
    <location>
        <begin position="12"/>
        <end position="270"/>
    </location>
</feature>
<dbReference type="PROSITE" id="PS50011">
    <property type="entry name" value="PROTEIN_KINASE_DOM"/>
    <property type="match status" value="1"/>
</dbReference>
<dbReference type="EMBL" id="JAPNNL010000062">
    <property type="protein sequence ID" value="MDA0635186.1"/>
    <property type="molecule type" value="Genomic_DNA"/>
</dbReference>
<evidence type="ECO:0000313" key="11">
    <source>
        <dbReference type="Proteomes" id="UP001144036"/>
    </source>
</evidence>
<reference evidence="10" key="1">
    <citation type="submission" date="2022-11" db="EMBL/GenBank/DDBJ databases">
        <title>Nonomuraea corallina sp. nov., a new species of the genus Nonomuraea isolated from sea side sediment in Thai sea.</title>
        <authorList>
            <person name="Ngamcharungchit C."/>
            <person name="Matsumoto A."/>
            <person name="Suriyachadkun C."/>
            <person name="Panbangred W."/>
            <person name="Inahashi Y."/>
            <person name="Intra B."/>
        </authorList>
    </citation>
    <scope>NUCLEOTIDE SEQUENCE</scope>
    <source>
        <strain evidence="10">MCN248</strain>
    </source>
</reference>
<accession>A0ABT4SE18</accession>
<evidence type="ECO:0000259" key="9">
    <source>
        <dbReference type="PROSITE" id="PS50011"/>
    </source>
</evidence>
<dbReference type="Proteomes" id="UP001144036">
    <property type="component" value="Unassembled WGS sequence"/>
</dbReference>
<evidence type="ECO:0000256" key="2">
    <source>
        <dbReference type="ARBA" id="ARBA00022527"/>
    </source>
</evidence>
<evidence type="ECO:0000256" key="3">
    <source>
        <dbReference type="ARBA" id="ARBA00022679"/>
    </source>
</evidence>
<name>A0ABT4SE18_9ACTN</name>
<keyword evidence="6 7" id="KW-0067">ATP-binding</keyword>
<evidence type="ECO:0000256" key="8">
    <source>
        <dbReference type="SAM" id="MobiDB-lite"/>
    </source>
</evidence>
<keyword evidence="11" id="KW-1185">Reference proteome</keyword>
<dbReference type="Gene3D" id="1.10.510.10">
    <property type="entry name" value="Transferase(Phosphotransferase) domain 1"/>
    <property type="match status" value="1"/>
</dbReference>
<evidence type="ECO:0000313" key="10">
    <source>
        <dbReference type="EMBL" id="MDA0635186.1"/>
    </source>
</evidence>
<keyword evidence="5 10" id="KW-0418">Kinase</keyword>
<dbReference type="PANTHER" id="PTHR43289:SF6">
    <property type="entry name" value="SERINE_THREONINE-PROTEIN KINASE NEKL-3"/>
    <property type="match status" value="1"/>
</dbReference>
<dbReference type="InterPro" id="IPR011009">
    <property type="entry name" value="Kinase-like_dom_sf"/>
</dbReference>
<dbReference type="Pfam" id="PF00069">
    <property type="entry name" value="Pkinase"/>
    <property type="match status" value="1"/>
</dbReference>
<dbReference type="PANTHER" id="PTHR43289">
    <property type="entry name" value="MITOGEN-ACTIVATED PROTEIN KINASE KINASE KINASE 20-RELATED"/>
    <property type="match status" value="1"/>
</dbReference>